<evidence type="ECO:0000313" key="2">
    <source>
        <dbReference type="EMBL" id="XBP69303.1"/>
    </source>
</evidence>
<sequence>MRFNKISLAASVFSCSILLTACGGGDDTPPKTVASADTTAAVTSTTAQVMVDKSFSFDSGVSALGTTSATTLALSGSSTAPTFSISSGGNTATGNMTYGSCIFKITQSNYPATFTKLQVGATTEVKPCDLKLATAGLTAGSTNSFVKWILGNASSISQGVTVTISESGVVTVSGTPFGTVTLVIATGATGAGG</sequence>
<accession>A0AAU7LPD3</accession>
<evidence type="ECO:0008006" key="3">
    <source>
        <dbReference type="Google" id="ProtNLM"/>
    </source>
</evidence>
<feature type="chain" id="PRO_5043526359" description="BIG2 domain-containing protein" evidence="1">
    <location>
        <begin position="22"/>
        <end position="193"/>
    </location>
</feature>
<gene>
    <name evidence="2" type="ORF">ABLV49_15575</name>
</gene>
<reference evidence="2" key="1">
    <citation type="submission" date="2024-05" db="EMBL/GenBank/DDBJ databases">
        <authorList>
            <person name="Bunk B."/>
            <person name="Swiderski J."/>
            <person name="Sproer C."/>
            <person name="Thiel V."/>
        </authorList>
    </citation>
    <scope>NUCLEOTIDE SEQUENCE</scope>
    <source>
        <strain evidence="2">DSM 17735</strain>
    </source>
</reference>
<dbReference type="PROSITE" id="PS51257">
    <property type="entry name" value="PROKAR_LIPOPROTEIN"/>
    <property type="match status" value="1"/>
</dbReference>
<evidence type="ECO:0000256" key="1">
    <source>
        <dbReference type="SAM" id="SignalP"/>
    </source>
</evidence>
<dbReference type="RefSeq" id="WP_349277816.1">
    <property type="nucleotide sequence ID" value="NZ_CBCSCU010000003.1"/>
</dbReference>
<feature type="signal peptide" evidence="1">
    <location>
        <begin position="1"/>
        <end position="21"/>
    </location>
</feature>
<name>A0AAU7LPD3_9BURK</name>
<keyword evidence="1" id="KW-0732">Signal</keyword>
<protein>
    <recommendedName>
        <fullName evidence="3">BIG2 domain-containing protein</fullName>
    </recommendedName>
</protein>
<proteinExistence type="predicted"/>
<organism evidence="2">
    <name type="scientific">Polaromonas hydrogenivorans</name>
    <dbReference type="NCBI Taxonomy" id="335476"/>
    <lineage>
        <taxon>Bacteria</taxon>
        <taxon>Pseudomonadati</taxon>
        <taxon>Pseudomonadota</taxon>
        <taxon>Betaproteobacteria</taxon>
        <taxon>Burkholderiales</taxon>
        <taxon>Comamonadaceae</taxon>
        <taxon>Polaromonas</taxon>
    </lineage>
</organism>
<dbReference type="AlphaFoldDB" id="A0AAU7LPD3"/>
<dbReference type="EMBL" id="CP157675">
    <property type="protein sequence ID" value="XBP69303.1"/>
    <property type="molecule type" value="Genomic_DNA"/>
</dbReference>